<organism evidence="1 2">
    <name type="scientific">Sinanodonta woodiana</name>
    <name type="common">Chinese pond mussel</name>
    <name type="synonym">Anodonta woodiana</name>
    <dbReference type="NCBI Taxonomy" id="1069815"/>
    <lineage>
        <taxon>Eukaryota</taxon>
        <taxon>Metazoa</taxon>
        <taxon>Spiralia</taxon>
        <taxon>Lophotrochozoa</taxon>
        <taxon>Mollusca</taxon>
        <taxon>Bivalvia</taxon>
        <taxon>Autobranchia</taxon>
        <taxon>Heteroconchia</taxon>
        <taxon>Palaeoheterodonta</taxon>
        <taxon>Unionida</taxon>
        <taxon>Unionoidea</taxon>
        <taxon>Unionidae</taxon>
        <taxon>Unioninae</taxon>
        <taxon>Sinanodonta</taxon>
    </lineage>
</organism>
<feature type="non-terminal residue" evidence="1">
    <location>
        <position position="85"/>
    </location>
</feature>
<name>A0ABD3UGF7_SINWO</name>
<comment type="caution">
    <text evidence="1">The sequence shown here is derived from an EMBL/GenBank/DDBJ whole genome shotgun (WGS) entry which is preliminary data.</text>
</comment>
<sequence length="85" mass="9821">MEDSLQDVSVPVEVIELLGQARSILDKIDIIALPVSEDHQYRVQVYSGHRGRPLYDIRKKQLQFFIENYFTTGDIASLLEVSRRT</sequence>
<protein>
    <submittedName>
        <fullName evidence="1">Uncharacterized protein</fullName>
    </submittedName>
</protein>
<reference evidence="1 2" key="1">
    <citation type="submission" date="2024-11" db="EMBL/GenBank/DDBJ databases">
        <title>Chromosome-level genome assembly of the freshwater bivalve Anodonta woodiana.</title>
        <authorList>
            <person name="Chen X."/>
        </authorList>
    </citation>
    <scope>NUCLEOTIDE SEQUENCE [LARGE SCALE GENOMIC DNA]</scope>
    <source>
        <strain evidence="1">MN2024</strain>
        <tissue evidence="1">Gills</tissue>
    </source>
</reference>
<dbReference type="Proteomes" id="UP001634394">
    <property type="component" value="Unassembled WGS sequence"/>
</dbReference>
<evidence type="ECO:0000313" key="2">
    <source>
        <dbReference type="Proteomes" id="UP001634394"/>
    </source>
</evidence>
<keyword evidence="2" id="KW-1185">Reference proteome</keyword>
<gene>
    <name evidence="1" type="ORF">ACJMK2_018905</name>
</gene>
<accession>A0ABD3UGF7</accession>
<proteinExistence type="predicted"/>
<dbReference type="EMBL" id="JBJQND010000016">
    <property type="protein sequence ID" value="KAL3848021.1"/>
    <property type="molecule type" value="Genomic_DNA"/>
</dbReference>
<dbReference type="AlphaFoldDB" id="A0ABD3UGF7"/>
<evidence type="ECO:0000313" key="1">
    <source>
        <dbReference type="EMBL" id="KAL3848021.1"/>
    </source>
</evidence>